<evidence type="ECO:0000313" key="3">
    <source>
        <dbReference type="EMBL" id="MEE1885902.1"/>
    </source>
</evidence>
<dbReference type="NCBIfam" id="NF038402">
    <property type="entry name" value="TroA_like"/>
    <property type="match status" value="1"/>
</dbReference>
<dbReference type="Proteomes" id="UP001337681">
    <property type="component" value="Unassembled WGS sequence"/>
</dbReference>
<evidence type="ECO:0000313" key="4">
    <source>
        <dbReference type="Proteomes" id="UP001337681"/>
    </source>
</evidence>
<proteinExistence type="predicted"/>
<sequence>MISTFTDHLGNSIQIPFPPQRIVSLVPSQTELLYDLGLEDRVVGITKFCIHPQKWFENKVKVGGTKKLNIELIKRLEPDLIIGNKEENTKEEIEELQKFFPVWMSDIHNLEEAKQTIVDVGAITNRSPEASYLVELINTGFRDIKTLGPGSFHFNKSVLYLIWNKPYMAAGRNTFIDDVLNTFGLTNVVQSTRYPILKDEDILELNPYYIFLSSEPYPFKEQHIEALKQLVPEAHILLVDGEMFSWYGSRMVKSIQYLFELRDYL</sequence>
<dbReference type="Pfam" id="PF01497">
    <property type="entry name" value="Peripla_BP_2"/>
    <property type="match status" value="1"/>
</dbReference>
<dbReference type="PANTHER" id="PTHR30535:SF35">
    <property type="entry name" value="PERIPLASMIC BINDING PROTEIN"/>
    <property type="match status" value="1"/>
</dbReference>
<dbReference type="EMBL" id="JAZDQU010000002">
    <property type="protein sequence ID" value="MEE1885902.1"/>
    <property type="molecule type" value="Genomic_DNA"/>
</dbReference>
<dbReference type="RefSeq" id="WP_330146793.1">
    <property type="nucleotide sequence ID" value="NZ_JAZDQU010000002.1"/>
</dbReference>
<dbReference type="Gene3D" id="3.40.50.1980">
    <property type="entry name" value="Nitrogenase molybdenum iron protein domain"/>
    <property type="match status" value="2"/>
</dbReference>
<organism evidence="3 4">
    <name type="scientific">Pedobacter flavus</name>
    <dbReference type="NCBI Taxonomy" id="3113906"/>
    <lineage>
        <taxon>Bacteria</taxon>
        <taxon>Pseudomonadati</taxon>
        <taxon>Bacteroidota</taxon>
        <taxon>Sphingobacteriia</taxon>
        <taxon>Sphingobacteriales</taxon>
        <taxon>Sphingobacteriaceae</taxon>
        <taxon>Pedobacter</taxon>
    </lineage>
</organism>
<dbReference type="PANTHER" id="PTHR30535">
    <property type="entry name" value="VITAMIN B12-BINDING PROTEIN"/>
    <property type="match status" value="1"/>
</dbReference>
<dbReference type="SUPFAM" id="SSF53807">
    <property type="entry name" value="Helical backbone' metal receptor"/>
    <property type="match status" value="1"/>
</dbReference>
<accession>A0ABU7H4D0</accession>
<dbReference type="PROSITE" id="PS50983">
    <property type="entry name" value="FE_B12_PBP"/>
    <property type="match status" value="1"/>
</dbReference>
<dbReference type="InterPro" id="IPR050902">
    <property type="entry name" value="ABC_Transporter_SBP"/>
</dbReference>
<dbReference type="InterPro" id="IPR054828">
    <property type="entry name" value="Vit_B12_bind_prot"/>
</dbReference>
<feature type="domain" description="Fe/B12 periplasmic-binding" evidence="2">
    <location>
        <begin position="21"/>
        <end position="265"/>
    </location>
</feature>
<evidence type="ECO:0000256" key="1">
    <source>
        <dbReference type="ARBA" id="ARBA00022729"/>
    </source>
</evidence>
<evidence type="ECO:0000259" key="2">
    <source>
        <dbReference type="PROSITE" id="PS50983"/>
    </source>
</evidence>
<protein>
    <submittedName>
        <fullName evidence="3">Helical backbone metal receptor</fullName>
    </submittedName>
</protein>
<dbReference type="InterPro" id="IPR002491">
    <property type="entry name" value="ABC_transptr_periplasmic_BD"/>
</dbReference>
<gene>
    <name evidence="3" type="ORF">VRU49_10790</name>
</gene>
<keyword evidence="1" id="KW-0732">Signal</keyword>
<comment type="caution">
    <text evidence="3">The sequence shown here is derived from an EMBL/GenBank/DDBJ whole genome shotgun (WGS) entry which is preliminary data.</text>
</comment>
<reference evidence="3 4" key="1">
    <citation type="submission" date="2024-01" db="EMBL/GenBank/DDBJ databases">
        <title>Pedobacter sp. nov., isolated from oil-contaminated soil.</title>
        <authorList>
            <person name="Le N.T.T."/>
        </authorList>
    </citation>
    <scope>NUCLEOTIDE SEQUENCE [LARGE SCALE GENOMIC DNA]</scope>
    <source>
        <strain evidence="3 4">VNH31</strain>
    </source>
</reference>
<name>A0ABU7H4D0_9SPHI</name>
<keyword evidence="3" id="KW-0675">Receptor</keyword>
<keyword evidence="4" id="KW-1185">Reference proteome</keyword>